<dbReference type="EMBL" id="JANBOI010000011">
    <property type="protein sequence ID" value="KAJ1735809.1"/>
    <property type="molecule type" value="Genomic_DNA"/>
</dbReference>
<keyword evidence="3" id="KW-1185">Reference proteome</keyword>
<proteinExistence type="predicted"/>
<dbReference type="SUPFAM" id="SSF46689">
    <property type="entry name" value="Homeodomain-like"/>
    <property type="match status" value="1"/>
</dbReference>
<sequence length="156" mass="17310">MRHAKRAVVARDIDGLNKLVDKHSDDWEQIGREMGTVPNIAKESGARGQHSKRSWTVDDDTRLRQLAASYENSSIDWLAIGGQLGRSGAACRIKYHRKQELGIADPLQGHVDATNQEVQRQLSQGLQVDWAQLSQAVGLDVLKCLEVCQVDNGKAR</sequence>
<evidence type="ECO:0000259" key="1">
    <source>
        <dbReference type="PROSITE" id="PS50090"/>
    </source>
</evidence>
<name>A0A9W7YIU8_9FUNG</name>
<feature type="domain" description="Myb-like" evidence="1">
    <location>
        <begin position="47"/>
        <end position="99"/>
    </location>
</feature>
<dbReference type="InterPro" id="IPR009057">
    <property type="entry name" value="Homeodomain-like_sf"/>
</dbReference>
<comment type="caution">
    <text evidence="2">The sequence shown here is derived from an EMBL/GenBank/DDBJ whole genome shotgun (WGS) entry which is preliminary data.</text>
</comment>
<dbReference type="PROSITE" id="PS50090">
    <property type="entry name" value="MYB_LIKE"/>
    <property type="match status" value="1"/>
</dbReference>
<evidence type="ECO:0000313" key="2">
    <source>
        <dbReference type="EMBL" id="KAJ1735809.1"/>
    </source>
</evidence>
<dbReference type="Gene3D" id="1.10.10.60">
    <property type="entry name" value="Homeodomain-like"/>
    <property type="match status" value="1"/>
</dbReference>
<dbReference type="AlphaFoldDB" id="A0A9W7YIU8"/>
<gene>
    <name evidence="2" type="ORF">LPJ61_000358</name>
</gene>
<dbReference type="Pfam" id="PF13921">
    <property type="entry name" value="Myb_DNA-bind_6"/>
    <property type="match status" value="1"/>
</dbReference>
<protein>
    <recommendedName>
        <fullName evidence="1">Myb-like domain-containing protein</fullName>
    </recommendedName>
</protein>
<dbReference type="Proteomes" id="UP001143981">
    <property type="component" value="Unassembled WGS sequence"/>
</dbReference>
<dbReference type="OrthoDB" id="2143914at2759"/>
<accession>A0A9W7YIU8</accession>
<organism evidence="2 3">
    <name type="scientific">Coemansia biformis</name>
    <dbReference type="NCBI Taxonomy" id="1286918"/>
    <lineage>
        <taxon>Eukaryota</taxon>
        <taxon>Fungi</taxon>
        <taxon>Fungi incertae sedis</taxon>
        <taxon>Zoopagomycota</taxon>
        <taxon>Kickxellomycotina</taxon>
        <taxon>Kickxellomycetes</taxon>
        <taxon>Kickxellales</taxon>
        <taxon>Kickxellaceae</taxon>
        <taxon>Coemansia</taxon>
    </lineage>
</organism>
<evidence type="ECO:0000313" key="3">
    <source>
        <dbReference type="Proteomes" id="UP001143981"/>
    </source>
</evidence>
<reference evidence="2" key="1">
    <citation type="submission" date="2022-07" db="EMBL/GenBank/DDBJ databases">
        <title>Phylogenomic reconstructions and comparative analyses of Kickxellomycotina fungi.</title>
        <authorList>
            <person name="Reynolds N.K."/>
            <person name="Stajich J.E."/>
            <person name="Barry K."/>
            <person name="Grigoriev I.V."/>
            <person name="Crous P."/>
            <person name="Smith M.E."/>
        </authorList>
    </citation>
    <scope>NUCLEOTIDE SEQUENCE</scope>
    <source>
        <strain evidence="2">BCRC 34381</strain>
    </source>
</reference>
<dbReference type="InterPro" id="IPR001005">
    <property type="entry name" value="SANT/Myb"/>
</dbReference>